<comment type="caution">
    <text evidence="1">The sequence shown here is derived from an EMBL/GenBank/DDBJ whole genome shotgun (WGS) entry which is preliminary data.</text>
</comment>
<proteinExistence type="predicted"/>
<dbReference type="Proteomes" id="UP000326396">
    <property type="component" value="Unassembled WGS sequence"/>
</dbReference>
<reference evidence="1 2" key="1">
    <citation type="submission" date="2019-05" db="EMBL/GenBank/DDBJ databases">
        <title>Mikania micrantha, genome provides insights into the molecular mechanism of rapid growth.</title>
        <authorList>
            <person name="Liu B."/>
        </authorList>
    </citation>
    <scope>NUCLEOTIDE SEQUENCE [LARGE SCALE GENOMIC DNA]</scope>
    <source>
        <strain evidence="1">NLD-2019</strain>
        <tissue evidence="1">Leaf</tissue>
    </source>
</reference>
<name>A0A5N6LHS2_9ASTR</name>
<sequence>MKKKGGENVFINHPRLQLYDRHYYDIHHNDSGGGSVDVRAVREMRRPVGFTEMKGGLKAICEMGDGYEGMMDLAKGDDESGQWGRCGAIAAD</sequence>
<evidence type="ECO:0000313" key="2">
    <source>
        <dbReference type="Proteomes" id="UP000326396"/>
    </source>
</evidence>
<keyword evidence="2" id="KW-1185">Reference proteome</keyword>
<evidence type="ECO:0000313" key="1">
    <source>
        <dbReference type="EMBL" id="KAD1150704.1"/>
    </source>
</evidence>
<dbReference type="EMBL" id="SZYD01001031">
    <property type="protein sequence ID" value="KAD1150704.1"/>
    <property type="molecule type" value="Genomic_DNA"/>
</dbReference>
<organism evidence="1 2">
    <name type="scientific">Mikania micrantha</name>
    <name type="common">bitter vine</name>
    <dbReference type="NCBI Taxonomy" id="192012"/>
    <lineage>
        <taxon>Eukaryota</taxon>
        <taxon>Viridiplantae</taxon>
        <taxon>Streptophyta</taxon>
        <taxon>Embryophyta</taxon>
        <taxon>Tracheophyta</taxon>
        <taxon>Spermatophyta</taxon>
        <taxon>Magnoliopsida</taxon>
        <taxon>eudicotyledons</taxon>
        <taxon>Gunneridae</taxon>
        <taxon>Pentapetalae</taxon>
        <taxon>asterids</taxon>
        <taxon>campanulids</taxon>
        <taxon>Asterales</taxon>
        <taxon>Asteraceae</taxon>
        <taxon>Asteroideae</taxon>
        <taxon>Heliantheae alliance</taxon>
        <taxon>Eupatorieae</taxon>
        <taxon>Mikania</taxon>
    </lineage>
</organism>
<protein>
    <submittedName>
        <fullName evidence="1">Uncharacterized protein</fullName>
    </submittedName>
</protein>
<accession>A0A5N6LHS2</accession>
<dbReference type="AlphaFoldDB" id="A0A5N6LHS2"/>
<gene>
    <name evidence="1" type="ORF">E3N88_43221</name>
</gene>